<comment type="caution">
    <text evidence="2">The sequence shown here is derived from an EMBL/GenBank/DDBJ whole genome shotgun (WGS) entry which is preliminary data.</text>
</comment>
<dbReference type="Proteomes" id="UP000824890">
    <property type="component" value="Unassembled WGS sequence"/>
</dbReference>
<keyword evidence="3" id="KW-1185">Reference proteome</keyword>
<name>A0ABQ8BEM2_BRANA</name>
<evidence type="ECO:0000313" key="2">
    <source>
        <dbReference type="EMBL" id="KAH0903193.1"/>
    </source>
</evidence>
<dbReference type="EMBL" id="JAGKQM010000011">
    <property type="protein sequence ID" value="KAH0903193.1"/>
    <property type="molecule type" value="Genomic_DNA"/>
</dbReference>
<evidence type="ECO:0000313" key="3">
    <source>
        <dbReference type="Proteomes" id="UP000824890"/>
    </source>
</evidence>
<feature type="region of interest" description="Disordered" evidence="1">
    <location>
        <begin position="28"/>
        <end position="48"/>
    </location>
</feature>
<protein>
    <submittedName>
        <fullName evidence="2">Uncharacterized protein</fullName>
    </submittedName>
</protein>
<gene>
    <name evidence="2" type="ORF">HID58_042696</name>
</gene>
<evidence type="ECO:0000256" key="1">
    <source>
        <dbReference type="SAM" id="MobiDB-lite"/>
    </source>
</evidence>
<reference evidence="2 3" key="1">
    <citation type="submission" date="2021-05" db="EMBL/GenBank/DDBJ databases">
        <title>Genome Assembly of Synthetic Allotetraploid Brassica napus Reveals Homoeologous Exchanges between Subgenomes.</title>
        <authorList>
            <person name="Davis J.T."/>
        </authorList>
    </citation>
    <scope>NUCLEOTIDE SEQUENCE [LARGE SCALE GENOMIC DNA]</scope>
    <source>
        <strain evidence="3">cv. Da-Ae</strain>
        <tissue evidence="2">Seedling</tissue>
    </source>
</reference>
<accession>A0ABQ8BEM2</accession>
<sequence length="80" mass="8774">MVSWPGRTTLAIWRAVWDGGQVKARRMASQSGWVKPRPSSGGSDVPQTDVLGVRHSTFASLRLGRISQSIIPNLFASWIP</sequence>
<organism evidence="2 3">
    <name type="scientific">Brassica napus</name>
    <name type="common">Rape</name>
    <dbReference type="NCBI Taxonomy" id="3708"/>
    <lineage>
        <taxon>Eukaryota</taxon>
        <taxon>Viridiplantae</taxon>
        <taxon>Streptophyta</taxon>
        <taxon>Embryophyta</taxon>
        <taxon>Tracheophyta</taxon>
        <taxon>Spermatophyta</taxon>
        <taxon>Magnoliopsida</taxon>
        <taxon>eudicotyledons</taxon>
        <taxon>Gunneridae</taxon>
        <taxon>Pentapetalae</taxon>
        <taxon>rosids</taxon>
        <taxon>malvids</taxon>
        <taxon>Brassicales</taxon>
        <taxon>Brassicaceae</taxon>
        <taxon>Brassiceae</taxon>
        <taxon>Brassica</taxon>
    </lineage>
</organism>
<proteinExistence type="predicted"/>